<feature type="region of interest" description="Disordered" evidence="2">
    <location>
        <begin position="152"/>
        <end position="222"/>
    </location>
</feature>
<proteinExistence type="predicted"/>
<feature type="compositionally biased region" description="Low complexity" evidence="2">
    <location>
        <begin position="157"/>
        <end position="169"/>
    </location>
</feature>
<dbReference type="AlphaFoldDB" id="A0AA38NZ48"/>
<protein>
    <submittedName>
        <fullName evidence="3">Uncharacterized protein</fullName>
    </submittedName>
</protein>
<evidence type="ECO:0000313" key="3">
    <source>
        <dbReference type="EMBL" id="KAJ3833302.1"/>
    </source>
</evidence>
<evidence type="ECO:0000256" key="1">
    <source>
        <dbReference type="SAM" id="Coils"/>
    </source>
</evidence>
<gene>
    <name evidence="3" type="ORF">F5878DRAFT_665761</name>
</gene>
<feature type="coiled-coil region" evidence="1">
    <location>
        <begin position="91"/>
        <end position="150"/>
    </location>
</feature>
<organism evidence="3 4">
    <name type="scientific">Lentinula raphanica</name>
    <dbReference type="NCBI Taxonomy" id="153919"/>
    <lineage>
        <taxon>Eukaryota</taxon>
        <taxon>Fungi</taxon>
        <taxon>Dikarya</taxon>
        <taxon>Basidiomycota</taxon>
        <taxon>Agaricomycotina</taxon>
        <taxon>Agaricomycetes</taxon>
        <taxon>Agaricomycetidae</taxon>
        <taxon>Agaricales</taxon>
        <taxon>Marasmiineae</taxon>
        <taxon>Omphalotaceae</taxon>
        <taxon>Lentinula</taxon>
    </lineage>
</organism>
<evidence type="ECO:0000313" key="4">
    <source>
        <dbReference type="Proteomes" id="UP001163846"/>
    </source>
</evidence>
<dbReference type="Proteomes" id="UP001163846">
    <property type="component" value="Unassembled WGS sequence"/>
</dbReference>
<accession>A0AA38NZ48</accession>
<reference evidence="3" key="1">
    <citation type="submission" date="2022-08" db="EMBL/GenBank/DDBJ databases">
        <authorList>
            <consortium name="DOE Joint Genome Institute"/>
            <person name="Min B."/>
            <person name="Riley R."/>
            <person name="Sierra-Patev S."/>
            <person name="Naranjo-Ortiz M."/>
            <person name="Looney B."/>
            <person name="Konkel Z."/>
            <person name="Slot J.C."/>
            <person name="Sakamoto Y."/>
            <person name="Steenwyk J.L."/>
            <person name="Rokas A."/>
            <person name="Carro J."/>
            <person name="Camarero S."/>
            <person name="Ferreira P."/>
            <person name="Molpeceres G."/>
            <person name="Ruiz-Duenas F.J."/>
            <person name="Serrano A."/>
            <person name="Henrissat B."/>
            <person name="Drula E."/>
            <person name="Hughes K.W."/>
            <person name="Mata J.L."/>
            <person name="Ishikawa N.K."/>
            <person name="Vargas-Isla R."/>
            <person name="Ushijima S."/>
            <person name="Smith C.A."/>
            <person name="Ahrendt S."/>
            <person name="Andreopoulos W."/>
            <person name="He G."/>
            <person name="Labutti K."/>
            <person name="Lipzen A."/>
            <person name="Ng V."/>
            <person name="Sandor L."/>
            <person name="Barry K."/>
            <person name="Martinez A.T."/>
            <person name="Xiao Y."/>
            <person name="Gibbons J.G."/>
            <person name="Terashima K."/>
            <person name="Hibbett D.S."/>
            <person name="Grigoriev I.V."/>
        </authorList>
    </citation>
    <scope>NUCLEOTIDE SEQUENCE</scope>
    <source>
        <strain evidence="3">TFB9207</strain>
    </source>
</reference>
<comment type="caution">
    <text evidence="3">The sequence shown here is derived from an EMBL/GenBank/DDBJ whole genome shotgun (WGS) entry which is preliminary data.</text>
</comment>
<keyword evidence="1" id="KW-0175">Coiled coil</keyword>
<evidence type="ECO:0000256" key="2">
    <source>
        <dbReference type="SAM" id="MobiDB-lite"/>
    </source>
</evidence>
<sequence length="395" mass="43580">MNVFHLDDDDFGLYDGNKSEINEEVQVVGLNALASAHVKDSTRSGSHVSEKFNHLTLNFKLKLNLNGMDRNNENLSKLKIIRNGLKEAMNLVQTQQALMTAERERQIAESQLVTAQDVYQIREFEVKAQLEEMNERVEKLVNLAAQLNDKVNDQVDVGPTPISSGTPSPVVSPPPSPTKSRVEKPTSPVKHHREDRASPIRMRTGTPPPTKIHMQPPASPNKETVATSLATTSLTGTTIQGPEVPVSIVYKGSKHPAYVVYQGQDRTHGLFFAWTSISNVIVGADSICNPALHSYIVGSFNDVDRARAFYKEYVDTGVAVLLQNNPAVACENFIVCHGVKPGVYDNRKSLILTGLQYRGGVVVRYIGSYGDALAQLEAFRAEGKVKIIHSKRDHF</sequence>
<keyword evidence="4" id="KW-1185">Reference proteome</keyword>
<dbReference type="EMBL" id="MU806726">
    <property type="protein sequence ID" value="KAJ3833302.1"/>
    <property type="molecule type" value="Genomic_DNA"/>
</dbReference>
<name>A0AA38NZ48_9AGAR</name>